<organism evidence="2 3">
    <name type="scientific">Ramlibacter lithotrophicus</name>
    <dbReference type="NCBI Taxonomy" id="2606681"/>
    <lineage>
        <taxon>Bacteria</taxon>
        <taxon>Pseudomonadati</taxon>
        <taxon>Pseudomonadota</taxon>
        <taxon>Betaproteobacteria</taxon>
        <taxon>Burkholderiales</taxon>
        <taxon>Comamonadaceae</taxon>
        <taxon>Ramlibacter</taxon>
    </lineage>
</organism>
<comment type="caution">
    <text evidence="2">The sequence shown here is derived from an EMBL/GenBank/DDBJ whole genome shotgun (WGS) entry which is preliminary data.</text>
</comment>
<name>A0A7X6DJ30_9BURK</name>
<feature type="signal peptide" evidence="1">
    <location>
        <begin position="1"/>
        <end position="23"/>
    </location>
</feature>
<dbReference type="RefSeq" id="WP_168109239.1">
    <property type="nucleotide sequence ID" value="NZ_VTOX01000009.1"/>
</dbReference>
<sequence length="178" mass="18470">MTKISFRVLAPAAALAVLLSACGGGGGDDEGVFVDERDPSASGLSASMNVAAPAGTALSGTYASNNIFLNNVTKVDPIGAPVETCRFRFSALEQQGVTPARRMDGDIRYLPGTNALENTVVSINTIEFAMAGTTRAIVDKPNNRIIYDGAVLTSTQNTGQSITLTGSIPMRGDRPEGC</sequence>
<reference evidence="2 3" key="1">
    <citation type="journal article" date="2020" name="Nature">
        <title>Bacterial chemolithoautotrophy via manganese oxidation.</title>
        <authorList>
            <person name="Yu H."/>
            <person name="Leadbetter J.R."/>
        </authorList>
    </citation>
    <scope>NUCLEOTIDE SEQUENCE [LARGE SCALE GENOMIC DNA]</scope>
    <source>
        <strain evidence="2 3">RBP-1</strain>
    </source>
</reference>
<evidence type="ECO:0000313" key="3">
    <source>
        <dbReference type="Proteomes" id="UP000521868"/>
    </source>
</evidence>
<dbReference type="PROSITE" id="PS51257">
    <property type="entry name" value="PROKAR_LIPOPROTEIN"/>
    <property type="match status" value="1"/>
</dbReference>
<evidence type="ECO:0000256" key="1">
    <source>
        <dbReference type="SAM" id="SignalP"/>
    </source>
</evidence>
<dbReference type="Proteomes" id="UP000521868">
    <property type="component" value="Unassembled WGS sequence"/>
</dbReference>
<dbReference type="AlphaFoldDB" id="A0A7X6DJ30"/>
<keyword evidence="3" id="KW-1185">Reference proteome</keyword>
<evidence type="ECO:0008006" key="4">
    <source>
        <dbReference type="Google" id="ProtNLM"/>
    </source>
</evidence>
<evidence type="ECO:0000313" key="2">
    <source>
        <dbReference type="EMBL" id="NKE68107.1"/>
    </source>
</evidence>
<proteinExistence type="predicted"/>
<feature type="chain" id="PRO_5031531012" description="Lipoprotein" evidence="1">
    <location>
        <begin position="24"/>
        <end position="178"/>
    </location>
</feature>
<protein>
    <recommendedName>
        <fullName evidence="4">Lipoprotein</fullName>
    </recommendedName>
</protein>
<dbReference type="EMBL" id="VTOX01000009">
    <property type="protein sequence ID" value="NKE68107.1"/>
    <property type="molecule type" value="Genomic_DNA"/>
</dbReference>
<gene>
    <name evidence="2" type="ORF">RAMLITH_19975</name>
</gene>
<keyword evidence="1" id="KW-0732">Signal</keyword>
<accession>A0A7X6DJ30</accession>